<sequence length="203" mass="22799">MKPLKLIIVQIIAILFLSFASCNTKTQTEMATLEAVSETDTVNAVLPDKEIVTPVTSGDNCIEASAIKFPYAKTIDPKKASYKKLNCKIKGIEEFICDPSDARYIALPDFENIKVILVPMDCGDFSYRYYLLTIFENKLVSNRYVEGEWHEPGSHDYKEITSFSIDSDYVITITTNAVENGATRLKETAKITIRDDGTFDKVN</sequence>
<dbReference type="PROSITE" id="PS51257">
    <property type="entry name" value="PROKAR_LIPOPROTEIN"/>
    <property type="match status" value="1"/>
</dbReference>
<evidence type="ECO:0000256" key="1">
    <source>
        <dbReference type="SAM" id="SignalP"/>
    </source>
</evidence>
<reference evidence="2 3" key="1">
    <citation type="submission" date="2018-11" db="EMBL/GenBank/DDBJ databases">
        <title>Flavobacterium sp. nov., YIM 102600 draft genome.</title>
        <authorList>
            <person name="Li G."/>
            <person name="Jiang Y."/>
        </authorList>
    </citation>
    <scope>NUCLEOTIDE SEQUENCE [LARGE SCALE GENOMIC DNA]</scope>
    <source>
        <strain evidence="2 3">YIM 102600</strain>
    </source>
</reference>
<dbReference type="RefSeq" id="WP_125011113.1">
    <property type="nucleotide sequence ID" value="NZ_RQVR01000001.1"/>
</dbReference>
<accession>A0A3P3WFP0</accession>
<proteinExistence type="predicted"/>
<organism evidence="2 3">
    <name type="scientific">Flavobacterium macacae</name>
    <dbReference type="NCBI Taxonomy" id="2488993"/>
    <lineage>
        <taxon>Bacteria</taxon>
        <taxon>Pseudomonadati</taxon>
        <taxon>Bacteroidota</taxon>
        <taxon>Flavobacteriia</taxon>
        <taxon>Flavobacteriales</taxon>
        <taxon>Flavobacteriaceae</taxon>
        <taxon>Flavobacterium</taxon>
    </lineage>
</organism>
<protein>
    <recommendedName>
        <fullName evidence="4">Lipoprotein</fullName>
    </recommendedName>
</protein>
<feature type="chain" id="PRO_5018321611" description="Lipoprotein" evidence="1">
    <location>
        <begin position="21"/>
        <end position="203"/>
    </location>
</feature>
<dbReference type="AlphaFoldDB" id="A0A3P3WFP0"/>
<keyword evidence="1" id="KW-0732">Signal</keyword>
<comment type="caution">
    <text evidence="2">The sequence shown here is derived from an EMBL/GenBank/DDBJ whole genome shotgun (WGS) entry which is preliminary data.</text>
</comment>
<evidence type="ECO:0008006" key="4">
    <source>
        <dbReference type="Google" id="ProtNLM"/>
    </source>
</evidence>
<dbReference type="OrthoDB" id="7059836at2"/>
<keyword evidence="3" id="KW-1185">Reference proteome</keyword>
<dbReference type="EMBL" id="RQVR01000001">
    <property type="protein sequence ID" value="RRJ93971.1"/>
    <property type="molecule type" value="Genomic_DNA"/>
</dbReference>
<gene>
    <name evidence="2" type="ORF">EG849_00435</name>
</gene>
<evidence type="ECO:0000313" key="2">
    <source>
        <dbReference type="EMBL" id="RRJ93971.1"/>
    </source>
</evidence>
<evidence type="ECO:0000313" key="3">
    <source>
        <dbReference type="Proteomes" id="UP000271937"/>
    </source>
</evidence>
<feature type="signal peptide" evidence="1">
    <location>
        <begin position="1"/>
        <end position="20"/>
    </location>
</feature>
<name>A0A3P3WFP0_9FLAO</name>
<dbReference type="Proteomes" id="UP000271937">
    <property type="component" value="Unassembled WGS sequence"/>
</dbReference>